<evidence type="ECO:0000313" key="1">
    <source>
        <dbReference type="EMBL" id="CAD8991837.1"/>
    </source>
</evidence>
<sequence>MPIDMKRLPETAERTKFHIGNPCPQSEMLPSQNIFQCTPLKMSNAKRKEKSIMVAASLQYHSRSVPGYEPKVSMQTYDQTLLHKHHPPQSQYADLRPNFIAQASPPPQLHELTTSWNCLE</sequence>
<gene>
    <name evidence="1" type="ORF">EGYM00392_LOCUS2881</name>
</gene>
<dbReference type="EMBL" id="HBGA01007963">
    <property type="protein sequence ID" value="CAD8991837.1"/>
    <property type="molecule type" value="Transcribed_RNA"/>
</dbReference>
<name>A0A7S1HUQ0_9EUGL</name>
<accession>A0A7S1HUQ0</accession>
<dbReference type="AlphaFoldDB" id="A0A7S1HUQ0"/>
<protein>
    <submittedName>
        <fullName evidence="1">Uncharacterized protein</fullName>
    </submittedName>
</protein>
<reference evidence="1" key="1">
    <citation type="submission" date="2021-01" db="EMBL/GenBank/DDBJ databases">
        <authorList>
            <person name="Corre E."/>
            <person name="Pelletier E."/>
            <person name="Niang G."/>
            <person name="Scheremetjew M."/>
            <person name="Finn R."/>
            <person name="Kale V."/>
            <person name="Holt S."/>
            <person name="Cochrane G."/>
            <person name="Meng A."/>
            <person name="Brown T."/>
            <person name="Cohen L."/>
        </authorList>
    </citation>
    <scope>NUCLEOTIDE SEQUENCE</scope>
    <source>
        <strain evidence="1">NIES-381</strain>
    </source>
</reference>
<organism evidence="1">
    <name type="scientific">Eutreptiella gymnastica</name>
    <dbReference type="NCBI Taxonomy" id="73025"/>
    <lineage>
        <taxon>Eukaryota</taxon>
        <taxon>Discoba</taxon>
        <taxon>Euglenozoa</taxon>
        <taxon>Euglenida</taxon>
        <taxon>Spirocuta</taxon>
        <taxon>Euglenophyceae</taxon>
        <taxon>Eutreptiales</taxon>
        <taxon>Eutreptiaceae</taxon>
        <taxon>Eutreptiella</taxon>
    </lineage>
</organism>
<proteinExistence type="predicted"/>